<protein>
    <submittedName>
        <fullName evidence="2">Helix-turn-helix protein</fullName>
    </submittedName>
</protein>
<dbReference type="SUPFAM" id="SSF47413">
    <property type="entry name" value="lambda repressor-like DNA-binding domains"/>
    <property type="match status" value="1"/>
</dbReference>
<dbReference type="InterPro" id="IPR001387">
    <property type="entry name" value="Cro/C1-type_HTH"/>
</dbReference>
<dbReference type="Gene3D" id="1.10.260.40">
    <property type="entry name" value="lambda repressor-like DNA-binding domains"/>
    <property type="match status" value="1"/>
</dbReference>
<keyword evidence="3" id="KW-1185">Reference proteome</keyword>
<dbReference type="CDD" id="cd00093">
    <property type="entry name" value="HTH_XRE"/>
    <property type="match status" value="1"/>
</dbReference>
<proteinExistence type="predicted"/>
<dbReference type="RefSeq" id="WP_170141182.1">
    <property type="nucleotide sequence ID" value="NZ_PVZC01000014.1"/>
</dbReference>
<organism evidence="2 3">
    <name type="scientific">Allonocardiopsis opalescens</name>
    <dbReference type="NCBI Taxonomy" id="1144618"/>
    <lineage>
        <taxon>Bacteria</taxon>
        <taxon>Bacillati</taxon>
        <taxon>Actinomycetota</taxon>
        <taxon>Actinomycetes</taxon>
        <taxon>Streptosporangiales</taxon>
        <taxon>Allonocardiopsis</taxon>
    </lineage>
</organism>
<dbReference type="InterPro" id="IPR043917">
    <property type="entry name" value="DUF5753"/>
</dbReference>
<dbReference type="EMBL" id="PVZC01000014">
    <property type="protein sequence ID" value="PRX91754.1"/>
    <property type="molecule type" value="Genomic_DNA"/>
</dbReference>
<evidence type="ECO:0000259" key="1">
    <source>
        <dbReference type="PROSITE" id="PS50943"/>
    </source>
</evidence>
<feature type="domain" description="HTH cro/C1-type" evidence="1">
    <location>
        <begin position="18"/>
        <end position="72"/>
    </location>
</feature>
<dbReference type="SMART" id="SM00530">
    <property type="entry name" value="HTH_XRE"/>
    <property type="match status" value="1"/>
</dbReference>
<gene>
    <name evidence="2" type="ORF">CLV72_11436</name>
</gene>
<reference evidence="2 3" key="1">
    <citation type="submission" date="2018-03" db="EMBL/GenBank/DDBJ databases">
        <title>Genomic Encyclopedia of Archaeal and Bacterial Type Strains, Phase II (KMG-II): from individual species to whole genera.</title>
        <authorList>
            <person name="Goeker M."/>
        </authorList>
    </citation>
    <scope>NUCLEOTIDE SEQUENCE [LARGE SCALE GENOMIC DNA]</scope>
    <source>
        <strain evidence="2 3">DSM 45601</strain>
    </source>
</reference>
<dbReference type="AlphaFoldDB" id="A0A2T0PS96"/>
<dbReference type="PROSITE" id="PS50943">
    <property type="entry name" value="HTH_CROC1"/>
    <property type="match status" value="1"/>
</dbReference>
<dbReference type="GO" id="GO:0003677">
    <property type="term" value="F:DNA binding"/>
    <property type="evidence" value="ECO:0007669"/>
    <property type="project" value="InterPro"/>
</dbReference>
<sequence>MGSKLSLTVRGRRLLRELKAVRERLGLTPEQVAGRLGWHRSKLYRIEKGDSRLILNDLEELLDVYQVDPDEYQRLRELGRDAFKRGWWLGYRDVFPGDTFFAAEHDASRITYLALYQLPGLFQTAEHARALTRAALPEHRWHIADRLAAAQLERQSLLERADPPEVVAYLDEGLLHRPVGGPRVGAAQLRRLLDVAEARPVSLRVVPFGAGAHGGLAGPFTLLEFDGADDGPVVYREGLFDTVFSDHAADLDRCRWALADADRVALDPAASADLIRTVARDW</sequence>
<dbReference type="InterPro" id="IPR010982">
    <property type="entry name" value="Lambda_DNA-bd_dom_sf"/>
</dbReference>
<accession>A0A2T0PS96</accession>
<evidence type="ECO:0000313" key="3">
    <source>
        <dbReference type="Proteomes" id="UP000237846"/>
    </source>
</evidence>
<comment type="caution">
    <text evidence="2">The sequence shown here is derived from an EMBL/GenBank/DDBJ whole genome shotgun (WGS) entry which is preliminary data.</text>
</comment>
<dbReference type="Pfam" id="PF13560">
    <property type="entry name" value="HTH_31"/>
    <property type="match status" value="1"/>
</dbReference>
<dbReference type="Pfam" id="PF19054">
    <property type="entry name" value="DUF5753"/>
    <property type="match status" value="1"/>
</dbReference>
<evidence type="ECO:0000313" key="2">
    <source>
        <dbReference type="EMBL" id="PRX91754.1"/>
    </source>
</evidence>
<name>A0A2T0PS96_9ACTN</name>
<dbReference type="Proteomes" id="UP000237846">
    <property type="component" value="Unassembled WGS sequence"/>
</dbReference>